<sequence length="92" mass="10533">MKYKTHSQIHEEMMGDPEYRAAWEAAERKERLQALLLEWRSRAGLTSAQVAERMGIKPPTVSRMEKNITSASLETLARYARACGIDNATLYF</sequence>
<keyword evidence="3" id="KW-1185">Reference proteome</keyword>
<dbReference type="CDD" id="cd00093">
    <property type="entry name" value="HTH_XRE"/>
    <property type="match status" value="1"/>
</dbReference>
<name>A0ABW7CP65_9GAMM</name>
<dbReference type="EMBL" id="JBGCUC010000016">
    <property type="protein sequence ID" value="MFG6078024.1"/>
    <property type="molecule type" value="Genomic_DNA"/>
</dbReference>
<evidence type="ECO:0000313" key="2">
    <source>
        <dbReference type="EMBL" id="MFG6078024.1"/>
    </source>
</evidence>
<comment type="caution">
    <text evidence="2">The sequence shown here is derived from an EMBL/GenBank/DDBJ whole genome shotgun (WGS) entry which is preliminary data.</text>
</comment>
<dbReference type="SMART" id="SM00530">
    <property type="entry name" value="HTH_XRE"/>
    <property type="match status" value="1"/>
</dbReference>
<organism evidence="2 3">
    <name type="scientific">Erwinia plantamica</name>
    <dbReference type="NCBI Taxonomy" id="3237104"/>
    <lineage>
        <taxon>Bacteria</taxon>
        <taxon>Pseudomonadati</taxon>
        <taxon>Pseudomonadota</taxon>
        <taxon>Gammaproteobacteria</taxon>
        <taxon>Enterobacterales</taxon>
        <taxon>Erwiniaceae</taxon>
        <taxon>Erwinia</taxon>
    </lineage>
</organism>
<protein>
    <submittedName>
        <fullName evidence="2">Helix-turn-helix domain-containing protein</fullName>
    </submittedName>
</protein>
<feature type="domain" description="HTH cro/C1-type" evidence="1">
    <location>
        <begin position="36"/>
        <end position="90"/>
    </location>
</feature>
<proteinExistence type="predicted"/>
<evidence type="ECO:0000313" key="3">
    <source>
        <dbReference type="Proteomes" id="UP001605250"/>
    </source>
</evidence>
<dbReference type="Gene3D" id="1.10.260.40">
    <property type="entry name" value="lambda repressor-like DNA-binding domains"/>
    <property type="match status" value="1"/>
</dbReference>
<dbReference type="RefSeq" id="WP_125289902.1">
    <property type="nucleotide sequence ID" value="NZ_JBGCUC010000016.1"/>
</dbReference>
<dbReference type="Pfam" id="PF01381">
    <property type="entry name" value="HTH_3"/>
    <property type="match status" value="1"/>
</dbReference>
<reference evidence="2 3" key="1">
    <citation type="submission" date="2024-07" db="EMBL/GenBank/DDBJ databases">
        <title>Novel bacterial strain Erwinia sp. OPT-41 promoting growth of various crops.</title>
        <authorList>
            <person name="Egorshina A."/>
            <person name="Lukyantsev M.A."/>
            <person name="Golubev S.N."/>
            <person name="Muratova A.Y."/>
            <person name="Bulygina E.A."/>
        </authorList>
    </citation>
    <scope>NUCLEOTIDE SEQUENCE [LARGE SCALE GENOMIC DNA]</scope>
    <source>
        <strain evidence="2 3">OPT-41</strain>
    </source>
</reference>
<dbReference type="InterPro" id="IPR001387">
    <property type="entry name" value="Cro/C1-type_HTH"/>
</dbReference>
<dbReference type="Proteomes" id="UP001605250">
    <property type="component" value="Unassembled WGS sequence"/>
</dbReference>
<dbReference type="PROSITE" id="PS50943">
    <property type="entry name" value="HTH_CROC1"/>
    <property type="match status" value="1"/>
</dbReference>
<dbReference type="SUPFAM" id="SSF47413">
    <property type="entry name" value="lambda repressor-like DNA-binding domains"/>
    <property type="match status" value="1"/>
</dbReference>
<evidence type="ECO:0000259" key="1">
    <source>
        <dbReference type="PROSITE" id="PS50943"/>
    </source>
</evidence>
<gene>
    <name evidence="2" type="ORF">AB3U87_16835</name>
</gene>
<dbReference type="InterPro" id="IPR010982">
    <property type="entry name" value="Lambda_DNA-bd_dom_sf"/>
</dbReference>
<accession>A0ABW7CP65</accession>